<keyword evidence="3" id="KW-1185">Reference proteome</keyword>
<dbReference type="Proteomes" id="UP001189429">
    <property type="component" value="Unassembled WGS sequence"/>
</dbReference>
<dbReference type="SUPFAM" id="SSF49899">
    <property type="entry name" value="Concanavalin A-like lectins/glucanases"/>
    <property type="match status" value="1"/>
</dbReference>
<dbReference type="EMBL" id="CAUYUJ010017591">
    <property type="protein sequence ID" value="CAK0876042.1"/>
    <property type="molecule type" value="Genomic_DNA"/>
</dbReference>
<feature type="non-terminal residue" evidence="2">
    <location>
        <position position="1"/>
    </location>
</feature>
<dbReference type="PROSITE" id="PS51762">
    <property type="entry name" value="GH16_2"/>
    <property type="match status" value="1"/>
</dbReference>
<dbReference type="InterPro" id="IPR013320">
    <property type="entry name" value="ConA-like_dom_sf"/>
</dbReference>
<name>A0ABN9VRE8_9DINO</name>
<proteinExistence type="predicted"/>
<gene>
    <name evidence="2" type="ORF">PCOR1329_LOCUS60562</name>
</gene>
<organism evidence="2 3">
    <name type="scientific">Prorocentrum cordatum</name>
    <dbReference type="NCBI Taxonomy" id="2364126"/>
    <lineage>
        <taxon>Eukaryota</taxon>
        <taxon>Sar</taxon>
        <taxon>Alveolata</taxon>
        <taxon>Dinophyceae</taxon>
        <taxon>Prorocentrales</taxon>
        <taxon>Prorocentraceae</taxon>
        <taxon>Prorocentrum</taxon>
    </lineage>
</organism>
<evidence type="ECO:0000313" key="2">
    <source>
        <dbReference type="EMBL" id="CAK0876042.1"/>
    </source>
</evidence>
<dbReference type="Pfam" id="PF00722">
    <property type="entry name" value="Glyco_hydro_16"/>
    <property type="match status" value="1"/>
</dbReference>
<evidence type="ECO:0000313" key="3">
    <source>
        <dbReference type="Proteomes" id="UP001189429"/>
    </source>
</evidence>
<feature type="non-terminal residue" evidence="2">
    <location>
        <position position="442"/>
    </location>
</feature>
<accession>A0ABN9VRE8</accession>
<sequence>GCGGGAAACGADPEEEAALLQARGWRRARRGAEGPCTDDSSCAEGLVCVSKSDNTWAQCIDCGAVNFQEACVNWEQTLLWPAETACGLACEGYQLSYPRECVTKELATDWPTDQCQQVADGVFNFTCLTGGDASTQDCGARMSSRPGYGPGEFSASIQAAPGEGVATTFYLITKGLGKDFARNVSWTEVDFEILGKQDNDGSTRVWSNLFVGIGINAPEWITLPFSTSEGYHEYVIDIDCCSMALVVDGHTYRTEDISYFPDMRRDLNQSMLEEHLSVWGQNGSDGGWAEMGILENNPHQDVVSSYRDLSKGYSATASCPARDVGPLAATKKTFDGWEVFFTNASQAACEQSRSSPGPPNTTLAGFRLVGNGGCRTADGGAGDFEVAIIEHSEQCHNMCLANSWCVGYEISNTDCQRCELHREPIAEVRADAAGGVSAGGGG</sequence>
<dbReference type="InterPro" id="IPR000757">
    <property type="entry name" value="Beta-glucanase-like"/>
</dbReference>
<comment type="caution">
    <text evidence="2">The sequence shown here is derived from an EMBL/GenBank/DDBJ whole genome shotgun (WGS) entry which is preliminary data.</text>
</comment>
<protein>
    <recommendedName>
        <fullName evidence="1">GH16 domain-containing protein</fullName>
    </recommendedName>
</protein>
<reference evidence="2" key="1">
    <citation type="submission" date="2023-10" db="EMBL/GenBank/DDBJ databases">
        <authorList>
            <person name="Chen Y."/>
            <person name="Shah S."/>
            <person name="Dougan E. K."/>
            <person name="Thang M."/>
            <person name="Chan C."/>
        </authorList>
    </citation>
    <scope>NUCLEOTIDE SEQUENCE [LARGE SCALE GENOMIC DNA]</scope>
</reference>
<dbReference type="Gene3D" id="2.60.120.200">
    <property type="match status" value="1"/>
</dbReference>
<evidence type="ECO:0000259" key="1">
    <source>
        <dbReference type="PROSITE" id="PS51762"/>
    </source>
</evidence>
<feature type="domain" description="GH16" evidence="1">
    <location>
        <begin position="65"/>
        <end position="311"/>
    </location>
</feature>